<dbReference type="EMBL" id="SPHZ02000011">
    <property type="protein sequence ID" value="KAF0892924.1"/>
    <property type="molecule type" value="Genomic_DNA"/>
</dbReference>
<dbReference type="Gene3D" id="3.90.228.20">
    <property type="match status" value="1"/>
</dbReference>
<dbReference type="GO" id="GO:0004612">
    <property type="term" value="F:phosphoenolpyruvate carboxykinase (ATP) activity"/>
    <property type="evidence" value="ECO:0007669"/>
    <property type="project" value="InterPro"/>
</dbReference>
<evidence type="ECO:0000313" key="1">
    <source>
        <dbReference type="EMBL" id="KAF0892924.1"/>
    </source>
</evidence>
<dbReference type="Pfam" id="PF01293">
    <property type="entry name" value="PEPCK_ATP"/>
    <property type="match status" value="1"/>
</dbReference>
<dbReference type="GO" id="GO:0005829">
    <property type="term" value="C:cytosol"/>
    <property type="evidence" value="ECO:0007669"/>
    <property type="project" value="TreeGrafter"/>
</dbReference>
<dbReference type="InterPro" id="IPR001272">
    <property type="entry name" value="PEP_carboxykinase_ATP"/>
</dbReference>
<dbReference type="PANTHER" id="PTHR30031">
    <property type="entry name" value="PHOSPHOENOLPYRUVATE CARBOXYKINASE ATP"/>
    <property type="match status" value="1"/>
</dbReference>
<dbReference type="GO" id="GO:0006094">
    <property type="term" value="P:gluconeogenesis"/>
    <property type="evidence" value="ECO:0007669"/>
    <property type="project" value="InterPro"/>
</dbReference>
<dbReference type="GO" id="GO:0005524">
    <property type="term" value="F:ATP binding"/>
    <property type="evidence" value="ECO:0007669"/>
    <property type="project" value="InterPro"/>
</dbReference>
<dbReference type="Proteomes" id="UP000479710">
    <property type="component" value="Unassembled WGS sequence"/>
</dbReference>
<sequence length="127" mass="14027">MLADKMKKHGATGWLVNTGWIGGSYGVGERISLAYTRKIINAIHSGELLATSYKRTEVFGLDIPTKVEGVPSELLDPINTWDDKDSYKSTLIKLADLFKRNFKVFTNYKNGGVSDLADEIAAAEPNF</sequence>
<gene>
    <name evidence="1" type="ORF">E2562_019577</name>
</gene>
<accession>A0A6G1BZ44</accession>
<evidence type="ECO:0000313" key="2">
    <source>
        <dbReference type="Proteomes" id="UP000479710"/>
    </source>
</evidence>
<comment type="caution">
    <text evidence="1">The sequence shown here is derived from an EMBL/GenBank/DDBJ whole genome shotgun (WGS) entry which is preliminary data.</text>
</comment>
<protein>
    <recommendedName>
        <fullName evidence="3">Phosphoenolpyruvate carboxykinase (ATP)</fullName>
    </recommendedName>
</protein>
<dbReference type="OrthoDB" id="184182at2759"/>
<reference evidence="1 2" key="1">
    <citation type="submission" date="2019-11" db="EMBL/GenBank/DDBJ databases">
        <title>Whole genome sequence of Oryza granulata.</title>
        <authorList>
            <person name="Li W."/>
        </authorList>
    </citation>
    <scope>NUCLEOTIDE SEQUENCE [LARGE SCALE GENOMIC DNA]</scope>
    <source>
        <strain evidence="2">cv. Menghai</strain>
        <tissue evidence="1">Leaf</tissue>
    </source>
</reference>
<organism evidence="1 2">
    <name type="scientific">Oryza meyeriana var. granulata</name>
    <dbReference type="NCBI Taxonomy" id="110450"/>
    <lineage>
        <taxon>Eukaryota</taxon>
        <taxon>Viridiplantae</taxon>
        <taxon>Streptophyta</taxon>
        <taxon>Embryophyta</taxon>
        <taxon>Tracheophyta</taxon>
        <taxon>Spermatophyta</taxon>
        <taxon>Magnoliopsida</taxon>
        <taxon>Liliopsida</taxon>
        <taxon>Poales</taxon>
        <taxon>Poaceae</taxon>
        <taxon>BOP clade</taxon>
        <taxon>Oryzoideae</taxon>
        <taxon>Oryzeae</taxon>
        <taxon>Oryzinae</taxon>
        <taxon>Oryza</taxon>
        <taxon>Oryza meyeriana</taxon>
    </lineage>
</organism>
<proteinExistence type="predicted"/>
<dbReference type="AlphaFoldDB" id="A0A6G1BZ44"/>
<dbReference type="InterPro" id="IPR013035">
    <property type="entry name" value="PEP_carboxykinase_C"/>
</dbReference>
<dbReference type="PANTHER" id="PTHR30031:SF0">
    <property type="entry name" value="PHOSPHOENOLPYRUVATE CARBOXYKINASE (ATP)"/>
    <property type="match status" value="1"/>
</dbReference>
<keyword evidence="2" id="KW-1185">Reference proteome</keyword>
<name>A0A6G1BZ44_9ORYZ</name>
<evidence type="ECO:0008006" key="3">
    <source>
        <dbReference type="Google" id="ProtNLM"/>
    </source>
</evidence>
<dbReference type="SUPFAM" id="SSF53795">
    <property type="entry name" value="PEP carboxykinase-like"/>
    <property type="match status" value="1"/>
</dbReference>